<dbReference type="Pfam" id="PF00011">
    <property type="entry name" value="HSP20"/>
    <property type="match status" value="1"/>
</dbReference>
<evidence type="ECO:0000313" key="4">
    <source>
        <dbReference type="EMBL" id="GAA4434677.1"/>
    </source>
</evidence>
<evidence type="ECO:0000256" key="1">
    <source>
        <dbReference type="PROSITE-ProRule" id="PRU00285"/>
    </source>
</evidence>
<evidence type="ECO:0000259" key="3">
    <source>
        <dbReference type="PROSITE" id="PS01031"/>
    </source>
</evidence>
<dbReference type="InterPro" id="IPR008978">
    <property type="entry name" value="HSP20-like_chaperone"/>
</dbReference>
<feature type="domain" description="SHSP" evidence="3">
    <location>
        <begin position="40"/>
        <end position="151"/>
    </location>
</feature>
<dbReference type="InterPro" id="IPR002068">
    <property type="entry name" value="A-crystallin/Hsp20_dom"/>
</dbReference>
<protein>
    <recommendedName>
        <fullName evidence="3">SHSP domain-containing protein</fullName>
    </recommendedName>
</protein>
<dbReference type="PANTHER" id="PTHR11527">
    <property type="entry name" value="HEAT-SHOCK PROTEIN 20 FAMILY MEMBER"/>
    <property type="match status" value="1"/>
</dbReference>
<dbReference type="Proteomes" id="UP001501508">
    <property type="component" value="Unassembled WGS sequence"/>
</dbReference>
<reference evidence="5" key="1">
    <citation type="journal article" date="2019" name="Int. J. Syst. Evol. Microbiol.">
        <title>The Global Catalogue of Microorganisms (GCM) 10K type strain sequencing project: providing services to taxonomists for standard genome sequencing and annotation.</title>
        <authorList>
            <consortium name="The Broad Institute Genomics Platform"/>
            <consortium name="The Broad Institute Genome Sequencing Center for Infectious Disease"/>
            <person name="Wu L."/>
            <person name="Ma J."/>
        </authorList>
    </citation>
    <scope>NUCLEOTIDE SEQUENCE [LARGE SCALE GENOMIC DNA]</scope>
    <source>
        <strain evidence="5">JCM 31920</strain>
    </source>
</reference>
<gene>
    <name evidence="4" type="ORF">GCM10023091_09970</name>
</gene>
<proteinExistence type="inferred from homology"/>
<keyword evidence="5" id="KW-1185">Reference proteome</keyword>
<comment type="caution">
    <text evidence="4">The sequence shown here is derived from an EMBL/GenBank/DDBJ whole genome shotgun (WGS) entry which is preliminary data.</text>
</comment>
<dbReference type="RefSeq" id="WP_345026974.1">
    <property type="nucleotide sequence ID" value="NZ_BAABEY010000011.1"/>
</dbReference>
<organism evidence="4 5">
    <name type="scientific">Ravibacter arvi</name>
    <dbReference type="NCBI Taxonomy" id="2051041"/>
    <lineage>
        <taxon>Bacteria</taxon>
        <taxon>Pseudomonadati</taxon>
        <taxon>Bacteroidota</taxon>
        <taxon>Cytophagia</taxon>
        <taxon>Cytophagales</taxon>
        <taxon>Spirosomataceae</taxon>
        <taxon>Ravibacter</taxon>
    </lineage>
</organism>
<accession>A0ABP8LR83</accession>
<sequence length="151" mass="17321">MYNKESFNRENQHHFGTSGCGNRFKNRFGHLFGGPWGGNMHRNLSERHLVNIVEKPDHYLLSLYAAGLQKEHFHVSVDEDILTVRYEPTVEQEGAGFIYEEYRPAAFRRSFQLNGKAMTDTISASYRDGVLEVTLPKNPEAHQPAQEINVN</sequence>
<dbReference type="EMBL" id="BAABEY010000011">
    <property type="protein sequence ID" value="GAA4434677.1"/>
    <property type="molecule type" value="Genomic_DNA"/>
</dbReference>
<evidence type="ECO:0000313" key="5">
    <source>
        <dbReference type="Proteomes" id="UP001501508"/>
    </source>
</evidence>
<dbReference type="InterPro" id="IPR031107">
    <property type="entry name" value="Small_HSP"/>
</dbReference>
<comment type="similarity">
    <text evidence="1 2">Belongs to the small heat shock protein (HSP20) family.</text>
</comment>
<name>A0ABP8LR83_9BACT</name>
<dbReference type="Gene3D" id="2.60.40.790">
    <property type="match status" value="1"/>
</dbReference>
<dbReference type="SUPFAM" id="SSF49764">
    <property type="entry name" value="HSP20-like chaperones"/>
    <property type="match status" value="1"/>
</dbReference>
<dbReference type="CDD" id="cd06464">
    <property type="entry name" value="ACD_sHsps-like"/>
    <property type="match status" value="1"/>
</dbReference>
<dbReference type="PROSITE" id="PS01031">
    <property type="entry name" value="SHSP"/>
    <property type="match status" value="1"/>
</dbReference>
<evidence type="ECO:0000256" key="2">
    <source>
        <dbReference type="RuleBase" id="RU003616"/>
    </source>
</evidence>